<evidence type="ECO:0000313" key="2">
    <source>
        <dbReference type="EMBL" id="KAL0066583.1"/>
    </source>
</evidence>
<proteinExistence type="predicted"/>
<reference evidence="2 3" key="1">
    <citation type="submission" date="2024-05" db="EMBL/GenBank/DDBJ databases">
        <title>A draft genome resource for the thread blight pathogen Marasmius tenuissimus strain MS-2.</title>
        <authorList>
            <person name="Yulfo-Soto G.E."/>
            <person name="Baruah I.K."/>
            <person name="Amoako-Attah I."/>
            <person name="Bukari Y."/>
            <person name="Meinhardt L.W."/>
            <person name="Bailey B.A."/>
            <person name="Cohen S.P."/>
        </authorList>
    </citation>
    <scope>NUCLEOTIDE SEQUENCE [LARGE SCALE GENOMIC DNA]</scope>
    <source>
        <strain evidence="2 3">MS-2</strain>
    </source>
</reference>
<gene>
    <name evidence="2" type="ORF">AAF712_006386</name>
</gene>
<protein>
    <submittedName>
        <fullName evidence="2">Uncharacterized protein</fullName>
    </submittedName>
</protein>
<evidence type="ECO:0000256" key="1">
    <source>
        <dbReference type="SAM" id="SignalP"/>
    </source>
</evidence>
<feature type="chain" id="PRO_5047404176" evidence="1">
    <location>
        <begin position="20"/>
        <end position="191"/>
    </location>
</feature>
<organism evidence="2 3">
    <name type="scientific">Marasmius tenuissimus</name>
    <dbReference type="NCBI Taxonomy" id="585030"/>
    <lineage>
        <taxon>Eukaryota</taxon>
        <taxon>Fungi</taxon>
        <taxon>Dikarya</taxon>
        <taxon>Basidiomycota</taxon>
        <taxon>Agaricomycotina</taxon>
        <taxon>Agaricomycetes</taxon>
        <taxon>Agaricomycetidae</taxon>
        <taxon>Agaricales</taxon>
        <taxon>Marasmiineae</taxon>
        <taxon>Marasmiaceae</taxon>
        <taxon>Marasmius</taxon>
    </lineage>
</organism>
<feature type="signal peptide" evidence="1">
    <location>
        <begin position="1"/>
        <end position="19"/>
    </location>
</feature>
<keyword evidence="1" id="KW-0732">Signal</keyword>
<evidence type="ECO:0000313" key="3">
    <source>
        <dbReference type="Proteomes" id="UP001437256"/>
    </source>
</evidence>
<name>A0ABR2ZYY2_9AGAR</name>
<accession>A0ABR2ZYY2</accession>
<dbReference type="EMBL" id="JBBXMP010000034">
    <property type="protein sequence ID" value="KAL0066583.1"/>
    <property type="molecule type" value="Genomic_DNA"/>
</dbReference>
<comment type="caution">
    <text evidence="2">The sequence shown here is derived from an EMBL/GenBank/DDBJ whole genome shotgun (WGS) entry which is preliminary data.</text>
</comment>
<dbReference type="Proteomes" id="UP001437256">
    <property type="component" value="Unassembled WGS sequence"/>
</dbReference>
<keyword evidence="3" id="KW-1185">Reference proteome</keyword>
<sequence>MKLSGSFVTVLALTLTAYAVPVDTSPEQCEAYEARKSSYMGTFSEACNVLADACLDRVNNAGVTDLWNDRACLAAATCQGTETTVGLAGCANRSIADLGHEGLPSVSPNNWVQWLATTCSTAPPRCEFDQQQFVDFFYGTLSEVGSTTWPGDANEVVERYFNPIVATAPFPDSGRVPSSTFSSWLRNSHSQ</sequence>